<dbReference type="PANTHER" id="PTHR21708">
    <property type="entry name" value="PROBABLE 2-DEHYDROPANTOATE 2-REDUCTASE"/>
    <property type="match status" value="1"/>
</dbReference>
<dbReference type="RefSeq" id="WP_043219810.1">
    <property type="nucleotide sequence ID" value="NZ_CP007511.1"/>
</dbReference>
<evidence type="ECO:0000256" key="1">
    <source>
        <dbReference type="ARBA" id="ARBA00004994"/>
    </source>
</evidence>
<dbReference type="GO" id="GO:0015940">
    <property type="term" value="P:pantothenate biosynthetic process"/>
    <property type="evidence" value="ECO:0007669"/>
    <property type="project" value="UniProtKB-UniPathway"/>
</dbReference>
<gene>
    <name evidence="13" type="ORF">CL52_08530</name>
    <name evidence="14" type="ORF">SAMN05660875_103138</name>
</gene>
<dbReference type="Proteomes" id="UP000031271">
    <property type="component" value="Chromosome"/>
</dbReference>
<evidence type="ECO:0000259" key="12">
    <source>
        <dbReference type="Pfam" id="PF08546"/>
    </source>
</evidence>
<dbReference type="InterPro" id="IPR013332">
    <property type="entry name" value="KPR_N"/>
</dbReference>
<name>A0A8D3Y0Q0_9GAMM</name>
<dbReference type="Pfam" id="PF02558">
    <property type="entry name" value="ApbA"/>
    <property type="match status" value="1"/>
</dbReference>
<dbReference type="EC" id="1.1.1.169" evidence="3 10"/>
<comment type="function">
    <text evidence="10">Catalyzes the NADPH-dependent reduction of ketopantoate into pantoic acid.</text>
</comment>
<evidence type="ECO:0000259" key="11">
    <source>
        <dbReference type="Pfam" id="PF02558"/>
    </source>
</evidence>
<feature type="domain" description="Ketopantoate reductase C-terminal" evidence="12">
    <location>
        <begin position="190"/>
        <end position="307"/>
    </location>
</feature>
<dbReference type="InterPro" id="IPR003710">
    <property type="entry name" value="ApbA"/>
</dbReference>
<dbReference type="GO" id="GO:0005737">
    <property type="term" value="C:cytoplasm"/>
    <property type="evidence" value="ECO:0007669"/>
    <property type="project" value="TreeGrafter"/>
</dbReference>
<evidence type="ECO:0000256" key="4">
    <source>
        <dbReference type="ARBA" id="ARBA00019465"/>
    </source>
</evidence>
<evidence type="ECO:0000256" key="6">
    <source>
        <dbReference type="ARBA" id="ARBA00022857"/>
    </source>
</evidence>
<dbReference type="NCBIfam" id="TIGR00745">
    <property type="entry name" value="apbA_panE"/>
    <property type="match status" value="1"/>
</dbReference>
<evidence type="ECO:0000313" key="15">
    <source>
        <dbReference type="Proteomes" id="UP000031271"/>
    </source>
</evidence>
<evidence type="ECO:0000256" key="7">
    <source>
        <dbReference type="ARBA" id="ARBA00023002"/>
    </source>
</evidence>
<dbReference type="SUPFAM" id="SSF48179">
    <property type="entry name" value="6-phosphogluconate dehydrogenase C-terminal domain-like"/>
    <property type="match status" value="1"/>
</dbReference>
<dbReference type="InterPro" id="IPR013752">
    <property type="entry name" value="KPA_reductase"/>
</dbReference>
<dbReference type="NCBIfam" id="NF004887">
    <property type="entry name" value="PRK06249.1"/>
    <property type="match status" value="1"/>
</dbReference>
<dbReference type="GeneID" id="77259964"/>
<keyword evidence="7 10" id="KW-0560">Oxidoreductase</keyword>
<keyword evidence="5 10" id="KW-0566">Pantothenate biosynthesis</keyword>
<evidence type="ECO:0000313" key="14">
    <source>
        <dbReference type="EMBL" id="SDM22795.1"/>
    </source>
</evidence>
<evidence type="ECO:0000256" key="8">
    <source>
        <dbReference type="ARBA" id="ARBA00032024"/>
    </source>
</evidence>
<evidence type="ECO:0000256" key="3">
    <source>
        <dbReference type="ARBA" id="ARBA00013014"/>
    </source>
</evidence>
<dbReference type="UniPathway" id="UPA00028">
    <property type="reaction ID" value="UER00004"/>
</dbReference>
<dbReference type="AlphaFoldDB" id="A0A8D3Y0Q0"/>
<comment type="similarity">
    <text evidence="2 10">Belongs to the ketopantoate reductase family.</text>
</comment>
<dbReference type="Proteomes" id="UP000182276">
    <property type="component" value="Unassembled WGS sequence"/>
</dbReference>
<reference evidence="14 16" key="2">
    <citation type="submission" date="2016-10" db="EMBL/GenBank/DDBJ databases">
        <authorList>
            <person name="Varghese N."/>
            <person name="Submissions S."/>
        </authorList>
    </citation>
    <scope>NUCLEOTIDE SEQUENCE [LARGE SCALE GENOMIC DNA]</scope>
    <source>
        <strain evidence="14 16">DSM 6083</strain>
    </source>
</reference>
<dbReference type="InterPro" id="IPR051402">
    <property type="entry name" value="KPR-Related"/>
</dbReference>
<comment type="pathway">
    <text evidence="1 10">Cofactor biosynthesis; (R)-pantothenate biosynthesis; (R)-pantoate from 3-methyl-2-oxobutanoate: step 2/2.</text>
</comment>
<evidence type="ECO:0000313" key="16">
    <source>
        <dbReference type="Proteomes" id="UP000182276"/>
    </source>
</evidence>
<dbReference type="PANTHER" id="PTHR21708:SF26">
    <property type="entry name" value="2-DEHYDROPANTOATE 2-REDUCTASE"/>
    <property type="match status" value="1"/>
</dbReference>
<dbReference type="FunFam" id="1.10.1040.10:FF:000017">
    <property type="entry name" value="2-dehydropantoate 2-reductase"/>
    <property type="match status" value="1"/>
</dbReference>
<evidence type="ECO:0000313" key="13">
    <source>
        <dbReference type="EMBL" id="AJE15094.1"/>
    </source>
</evidence>
<dbReference type="EMBL" id="FNHO01000003">
    <property type="protein sequence ID" value="SDM22795.1"/>
    <property type="molecule type" value="Genomic_DNA"/>
</dbReference>
<reference evidence="13 15" key="3">
    <citation type="journal article" name="Genome Announc.">
        <title>Complete Genome Sequence of Pseudomonas balearica DSM 6083T.</title>
        <authorList>
            <person name="Bennasar-Figueras A."/>
            <person name="Salva-Serra F."/>
            <person name="Jaen-Luchoro D."/>
            <person name="Segui C."/>
            <person name="Aliaga F."/>
            <person name="Busquets A."/>
            <person name="Gomila M."/>
            <person name="Moore E.R."/>
            <person name="Lalucat J."/>
        </authorList>
    </citation>
    <scope>NUCLEOTIDE SEQUENCE [LARGE SCALE GENOMIC DNA]</scope>
    <source>
        <strain evidence="15">DSM 6083</strain>
        <strain evidence="13">DSM6083</strain>
    </source>
</reference>
<dbReference type="SUPFAM" id="SSF51735">
    <property type="entry name" value="NAD(P)-binding Rossmann-fold domains"/>
    <property type="match status" value="1"/>
</dbReference>
<dbReference type="Gene3D" id="1.10.1040.10">
    <property type="entry name" value="N-(1-d-carboxylethyl)-l-norvaline Dehydrogenase, domain 2"/>
    <property type="match status" value="1"/>
</dbReference>
<evidence type="ECO:0000256" key="2">
    <source>
        <dbReference type="ARBA" id="ARBA00007870"/>
    </source>
</evidence>
<dbReference type="KEGG" id="pbm:CL52_08530"/>
<dbReference type="GO" id="GO:0008677">
    <property type="term" value="F:2-dehydropantoate 2-reductase activity"/>
    <property type="evidence" value="ECO:0007669"/>
    <property type="project" value="UniProtKB-EC"/>
</dbReference>
<comment type="catalytic activity">
    <reaction evidence="9 10">
        <text>(R)-pantoate + NADP(+) = 2-dehydropantoate + NADPH + H(+)</text>
        <dbReference type="Rhea" id="RHEA:16233"/>
        <dbReference type="ChEBI" id="CHEBI:11561"/>
        <dbReference type="ChEBI" id="CHEBI:15378"/>
        <dbReference type="ChEBI" id="CHEBI:15980"/>
        <dbReference type="ChEBI" id="CHEBI:57783"/>
        <dbReference type="ChEBI" id="CHEBI:58349"/>
        <dbReference type="EC" id="1.1.1.169"/>
    </reaction>
</comment>
<protein>
    <recommendedName>
        <fullName evidence="4 10">2-dehydropantoate 2-reductase</fullName>
        <ecNumber evidence="3 10">1.1.1.169</ecNumber>
    </recommendedName>
    <alternativeName>
        <fullName evidence="8 10">Ketopantoate reductase</fullName>
    </alternativeName>
</protein>
<keyword evidence="16" id="KW-1185">Reference proteome</keyword>
<reference evidence="15" key="1">
    <citation type="submission" date="2014-03" db="EMBL/GenBank/DDBJ databases">
        <title>Complete genome of Pseudomonas balearica DSM 6083T, a sewage water isolate from an enrichment with 2-methylnaphthalene.</title>
        <authorList>
            <person name="Salva-Serra F."/>
            <person name="Jaen-Luchoro D."/>
            <person name="Busquets A."/>
            <person name="Pena A."/>
            <person name="Gomila M."/>
            <person name="Bosch R."/>
            <person name="Nogales B."/>
            <person name="Garcia-Valdes E."/>
            <person name="Lalucat J."/>
            <person name="Bennasar A."/>
        </authorList>
    </citation>
    <scope>NUCLEOTIDE SEQUENCE [LARGE SCALE GENOMIC DNA]</scope>
    <source>
        <strain evidence="15">DSM 6083</strain>
    </source>
</reference>
<dbReference type="InterPro" id="IPR008927">
    <property type="entry name" value="6-PGluconate_DH-like_C_sf"/>
</dbReference>
<feature type="domain" description="Ketopantoate reductase N-terminal" evidence="11">
    <location>
        <begin position="8"/>
        <end position="156"/>
    </location>
</feature>
<accession>A0A8D3Y0Q0</accession>
<evidence type="ECO:0000256" key="5">
    <source>
        <dbReference type="ARBA" id="ARBA00022655"/>
    </source>
</evidence>
<evidence type="ECO:0000256" key="10">
    <source>
        <dbReference type="RuleBase" id="RU362068"/>
    </source>
</evidence>
<keyword evidence="6 10" id="KW-0521">NADP</keyword>
<organism evidence="13 15">
    <name type="scientific">Stutzerimonas balearica DSM 6083</name>
    <dbReference type="NCBI Taxonomy" id="1123016"/>
    <lineage>
        <taxon>Bacteria</taxon>
        <taxon>Pseudomonadati</taxon>
        <taxon>Pseudomonadota</taxon>
        <taxon>Gammaproteobacteria</taxon>
        <taxon>Pseudomonadales</taxon>
        <taxon>Pseudomonadaceae</taxon>
        <taxon>Stutzerimonas</taxon>
    </lineage>
</organism>
<proteinExistence type="inferred from homology"/>
<dbReference type="Gene3D" id="3.40.50.720">
    <property type="entry name" value="NAD(P)-binding Rossmann-like Domain"/>
    <property type="match status" value="1"/>
</dbReference>
<dbReference type="InterPro" id="IPR013328">
    <property type="entry name" value="6PGD_dom2"/>
</dbReference>
<dbReference type="InterPro" id="IPR036291">
    <property type="entry name" value="NAD(P)-bd_dom_sf"/>
</dbReference>
<dbReference type="Pfam" id="PF08546">
    <property type="entry name" value="ApbA_C"/>
    <property type="match status" value="1"/>
</dbReference>
<sequence length="318" mass="33917">MASGHSRIGIIGTGAIGGFYGLMLARAGQDVHFLLRSEYAAVTARGLRVESQVHGALQLDSVQAYRQAADMPPCDWLFVAAKTTSNAALAPAIVQAAAPGAKVVLLQNGLGVEDALRPLLRDDMHLLGGLCAICAHRAEPGVVVHQALGAVNLGYHTGPADAEQRQRIVDEGVALFRAAGIDSTGMPSLAQARWMKLIWNAAFNGLSVLLDADTRTLLRNDDSRELVRLVMQEVEGAAQACGYTLPPAITEKMLQGTAAMPDYLPSMYHDRRAHRPMELEAIYAVPLAQAAQAGYAMPRTEVLYRALCFLDAAAQPPG</sequence>
<dbReference type="EMBL" id="CP007511">
    <property type="protein sequence ID" value="AJE15094.1"/>
    <property type="molecule type" value="Genomic_DNA"/>
</dbReference>
<evidence type="ECO:0000256" key="9">
    <source>
        <dbReference type="ARBA" id="ARBA00048793"/>
    </source>
</evidence>